<dbReference type="InterPro" id="IPR006674">
    <property type="entry name" value="HD_domain"/>
</dbReference>
<reference evidence="3 4" key="1">
    <citation type="submission" date="2020-12" db="EMBL/GenBank/DDBJ databases">
        <title>FDA dAtabase for Regulatory Grade micrObial Sequences (FDA-ARGOS): Supporting development and validation of Infectious Disease Dx tests.</title>
        <authorList>
            <person name="Sproer C."/>
            <person name="Gronow S."/>
            <person name="Severitt S."/>
            <person name="Schroder I."/>
            <person name="Tallon L."/>
            <person name="Sadzewicz L."/>
            <person name="Zhao X."/>
            <person name="Boylan J."/>
            <person name="Ott S."/>
            <person name="Bowen H."/>
            <person name="Vavikolanu K."/>
            <person name="Mehta A."/>
            <person name="Aluvathingal J."/>
            <person name="Nadendla S."/>
            <person name="Lowell S."/>
            <person name="Myers T."/>
            <person name="Yan Y."/>
            <person name="Sichtig H."/>
        </authorList>
    </citation>
    <scope>NUCLEOTIDE SEQUENCE [LARGE SCALE GENOMIC DNA]</scope>
    <source>
        <strain evidence="3 4">FDAARGOS_911</strain>
    </source>
</reference>
<keyword evidence="5" id="KW-1185">Reference proteome</keyword>
<dbReference type="Pfam" id="PF01966">
    <property type="entry name" value="HD"/>
    <property type="match status" value="1"/>
</dbReference>
<dbReference type="GO" id="GO:0016787">
    <property type="term" value="F:hydrolase activity"/>
    <property type="evidence" value="ECO:0007669"/>
    <property type="project" value="UniProtKB-KW"/>
</dbReference>
<organism evidence="3 4">
    <name type="scientific">Aerococcus urinae</name>
    <dbReference type="NCBI Taxonomy" id="1376"/>
    <lineage>
        <taxon>Bacteria</taxon>
        <taxon>Bacillati</taxon>
        <taxon>Bacillota</taxon>
        <taxon>Bacilli</taxon>
        <taxon>Lactobacillales</taxon>
        <taxon>Aerococcaceae</taxon>
        <taxon>Aerococcus</taxon>
    </lineage>
</organism>
<dbReference type="EMBL" id="JAOTML010000009">
    <property type="protein sequence ID" value="MCY3053845.1"/>
    <property type="molecule type" value="Genomic_DNA"/>
</dbReference>
<dbReference type="KEGG" id="aun:AWM73_06205"/>
<name>A0A0X8FFE5_9LACT</name>
<evidence type="ECO:0000313" key="3">
    <source>
        <dbReference type="EMBL" id="QPS02197.1"/>
    </source>
</evidence>
<dbReference type="GeneID" id="35766890"/>
<dbReference type="Gene3D" id="1.10.3210.10">
    <property type="entry name" value="Hypothetical protein af1432"/>
    <property type="match status" value="1"/>
</dbReference>
<dbReference type="AlphaFoldDB" id="A0A0X8FFE5"/>
<accession>A0A0X8FFE5</accession>
<dbReference type="SUPFAM" id="SSF109604">
    <property type="entry name" value="HD-domain/PDEase-like"/>
    <property type="match status" value="1"/>
</dbReference>
<reference evidence="2" key="2">
    <citation type="submission" date="2022-09" db="EMBL/GenBank/DDBJ databases">
        <title>Aerococcus urinae taxonomy study.</title>
        <authorList>
            <person name="Christensen J."/>
            <person name="Senneby E."/>
        </authorList>
    </citation>
    <scope>NUCLEOTIDE SEQUENCE</scope>
    <source>
        <strain evidence="2">NLD-066-U95</strain>
    </source>
</reference>
<evidence type="ECO:0000313" key="5">
    <source>
        <dbReference type="Proteomes" id="UP001069145"/>
    </source>
</evidence>
<feature type="domain" description="HD" evidence="1">
    <location>
        <begin position="45"/>
        <end position="103"/>
    </location>
</feature>
<sequence>MNLLTETNYPWENDRDYLALIDDIKDHEFITDLGLFRQHIYGNRLVHSYSVSYYSYKIAKRLNLDYRSVARAGLMHDLFYYDTKEMTFSKGNHFTNHPYIALKNAEVLTDLNEVEHDIIIKHMWLATWQLPAYPESFVVTFVDKYLASTEYLRPASKIWRDNCQTFCSQRILNPLNQTINERLLTPFNRLRRKYFPNLAESNNKKN</sequence>
<gene>
    <name evidence="3" type="ORF">I6G68_03830</name>
    <name evidence="2" type="ORF">ODY43_07570</name>
</gene>
<evidence type="ECO:0000259" key="1">
    <source>
        <dbReference type="Pfam" id="PF01966"/>
    </source>
</evidence>
<dbReference type="RefSeq" id="WP_060778563.1">
    <property type="nucleotide sequence ID" value="NZ_CAJHLF010000007.1"/>
</dbReference>
<dbReference type="Proteomes" id="UP001069145">
    <property type="component" value="Unassembled WGS sequence"/>
</dbReference>
<dbReference type="EMBL" id="CP065662">
    <property type="protein sequence ID" value="QPS02197.1"/>
    <property type="molecule type" value="Genomic_DNA"/>
</dbReference>
<dbReference type="OrthoDB" id="360187at2"/>
<keyword evidence="3" id="KW-0378">Hydrolase</keyword>
<proteinExistence type="predicted"/>
<dbReference type="Proteomes" id="UP000594771">
    <property type="component" value="Chromosome"/>
</dbReference>
<evidence type="ECO:0000313" key="2">
    <source>
        <dbReference type="EMBL" id="MCY3053845.1"/>
    </source>
</evidence>
<protein>
    <submittedName>
        <fullName evidence="3">Phosphohydrolase</fullName>
    </submittedName>
</protein>
<evidence type="ECO:0000313" key="4">
    <source>
        <dbReference type="Proteomes" id="UP000594771"/>
    </source>
</evidence>